<dbReference type="PANTHER" id="PTHR40943">
    <property type="entry name" value="CYTOPLASMIC PROTEIN-RELATED"/>
    <property type="match status" value="1"/>
</dbReference>
<keyword evidence="3" id="KW-1185">Reference proteome</keyword>
<protein>
    <recommendedName>
        <fullName evidence="1">(S)-ureidoglycine aminohydrolase cupin domain-containing protein</fullName>
    </recommendedName>
</protein>
<dbReference type="Pfam" id="PF05899">
    <property type="entry name" value="Cupin_3"/>
    <property type="match status" value="1"/>
</dbReference>
<dbReference type="SUPFAM" id="SSF51182">
    <property type="entry name" value="RmlC-like cupins"/>
    <property type="match status" value="1"/>
</dbReference>
<dbReference type="PANTHER" id="PTHR40943:SF1">
    <property type="entry name" value="CYTOPLASMIC PROTEIN"/>
    <property type="match status" value="1"/>
</dbReference>
<dbReference type="AlphaFoldDB" id="A0A1H4FMM4"/>
<evidence type="ECO:0000259" key="1">
    <source>
        <dbReference type="Pfam" id="PF05899"/>
    </source>
</evidence>
<name>A0A1H4FMM4_9RHOB</name>
<accession>A0A1H4FMM4</accession>
<dbReference type="OrthoDB" id="663248at2"/>
<dbReference type="Gene3D" id="2.60.120.10">
    <property type="entry name" value="Jelly Rolls"/>
    <property type="match status" value="1"/>
</dbReference>
<dbReference type="InterPro" id="IPR008579">
    <property type="entry name" value="UGlyAH_Cupin_dom"/>
</dbReference>
<dbReference type="EMBL" id="FNQM01000024">
    <property type="protein sequence ID" value="SEA97968.1"/>
    <property type="molecule type" value="Genomic_DNA"/>
</dbReference>
<dbReference type="STRING" id="89524.SAMN05444370_12423"/>
<dbReference type="RefSeq" id="WP_093256093.1">
    <property type="nucleotide sequence ID" value="NZ_FNQM01000024.1"/>
</dbReference>
<sequence>MLAINSRTIPDLAPWGTVADLGAEILDGEATIFGAMAHGAPDAPLSCGWFAVTRSRFRMTYPFNEHAVVVEGSVALTDERTGERRVYGVGDAWFVEKGAIVLWEVACDRFVKNYLAAA</sequence>
<dbReference type="InterPro" id="IPR011051">
    <property type="entry name" value="RmlC_Cupin_sf"/>
</dbReference>
<reference evidence="2 3" key="1">
    <citation type="submission" date="2016-10" db="EMBL/GenBank/DDBJ databases">
        <authorList>
            <person name="de Groot N.N."/>
        </authorList>
    </citation>
    <scope>NUCLEOTIDE SEQUENCE [LARGE SCALE GENOMIC DNA]</scope>
    <source>
        <strain evidence="2 3">DSM 15345</strain>
    </source>
</reference>
<dbReference type="InterPro" id="IPR014710">
    <property type="entry name" value="RmlC-like_jellyroll"/>
</dbReference>
<feature type="domain" description="(S)-ureidoglycine aminohydrolase cupin" evidence="1">
    <location>
        <begin position="41"/>
        <end position="114"/>
    </location>
</feature>
<gene>
    <name evidence="2" type="ORF">SAMN05444370_12423</name>
</gene>
<evidence type="ECO:0000313" key="2">
    <source>
        <dbReference type="EMBL" id="SEA97968.1"/>
    </source>
</evidence>
<evidence type="ECO:0000313" key="3">
    <source>
        <dbReference type="Proteomes" id="UP000198703"/>
    </source>
</evidence>
<dbReference type="Proteomes" id="UP000198703">
    <property type="component" value="Unassembled WGS sequence"/>
</dbReference>
<organism evidence="2 3">
    <name type="scientific">Rubrimonas cliftonensis</name>
    <dbReference type="NCBI Taxonomy" id="89524"/>
    <lineage>
        <taxon>Bacteria</taxon>
        <taxon>Pseudomonadati</taxon>
        <taxon>Pseudomonadota</taxon>
        <taxon>Alphaproteobacteria</taxon>
        <taxon>Rhodobacterales</taxon>
        <taxon>Paracoccaceae</taxon>
        <taxon>Rubrimonas</taxon>
    </lineage>
</organism>
<proteinExistence type="predicted"/>